<dbReference type="HOGENOM" id="CLU_001715_1_2_7"/>
<dbReference type="PANTHER" id="PTHR23117:SF13">
    <property type="entry name" value="GUANYLATE KINASE"/>
    <property type="match status" value="1"/>
</dbReference>
<comment type="similarity">
    <text evidence="1 9">Belongs to the guanylate kinase family.</text>
</comment>
<dbReference type="InterPro" id="IPR027417">
    <property type="entry name" value="P-loop_NTPase"/>
</dbReference>
<dbReference type="SMART" id="SM00072">
    <property type="entry name" value="GuKc"/>
    <property type="match status" value="1"/>
</dbReference>
<dbReference type="InterPro" id="IPR017665">
    <property type="entry name" value="Guanylate_kinase"/>
</dbReference>
<dbReference type="GO" id="GO:0005524">
    <property type="term" value="F:ATP binding"/>
    <property type="evidence" value="ECO:0007669"/>
    <property type="project" value="UniProtKB-UniRule"/>
</dbReference>
<evidence type="ECO:0000256" key="1">
    <source>
        <dbReference type="ARBA" id="ARBA00005790"/>
    </source>
</evidence>
<dbReference type="GO" id="GO:0005829">
    <property type="term" value="C:cytosol"/>
    <property type="evidence" value="ECO:0007669"/>
    <property type="project" value="TreeGrafter"/>
</dbReference>
<evidence type="ECO:0000256" key="5">
    <source>
        <dbReference type="ARBA" id="ARBA00022741"/>
    </source>
</evidence>
<name>M1PAJ4_DESSD</name>
<dbReference type="KEGG" id="dsf:UWK_02129"/>
<dbReference type="PANTHER" id="PTHR23117">
    <property type="entry name" value="GUANYLATE KINASE-RELATED"/>
    <property type="match status" value="1"/>
</dbReference>
<dbReference type="STRING" id="1167006.UWK_02129"/>
<accession>M1PAJ4</accession>
<organism evidence="11 12">
    <name type="scientific">Desulfocapsa sulfexigens (strain DSM 10523 / SB164P1)</name>
    <dbReference type="NCBI Taxonomy" id="1167006"/>
    <lineage>
        <taxon>Bacteria</taxon>
        <taxon>Pseudomonadati</taxon>
        <taxon>Thermodesulfobacteriota</taxon>
        <taxon>Desulfobulbia</taxon>
        <taxon>Desulfobulbales</taxon>
        <taxon>Desulfocapsaceae</taxon>
        <taxon>Desulfocapsa</taxon>
    </lineage>
</organism>
<dbReference type="EC" id="2.7.4.8" evidence="2 9"/>
<dbReference type="PATRIC" id="fig|1167006.5.peg.2317"/>
<evidence type="ECO:0000256" key="7">
    <source>
        <dbReference type="ARBA" id="ARBA00022840"/>
    </source>
</evidence>
<dbReference type="Gene3D" id="3.40.50.300">
    <property type="entry name" value="P-loop containing nucleotide triphosphate hydrolases"/>
    <property type="match status" value="1"/>
</dbReference>
<gene>
    <name evidence="9" type="primary">gmk</name>
    <name evidence="11" type="ordered locus">UWK_02129</name>
</gene>
<dbReference type="InterPro" id="IPR020590">
    <property type="entry name" value="Guanylate_kinase_CS"/>
</dbReference>
<keyword evidence="12" id="KW-1185">Reference proteome</keyword>
<dbReference type="InterPro" id="IPR008145">
    <property type="entry name" value="GK/Ca_channel_bsu"/>
</dbReference>
<dbReference type="AlphaFoldDB" id="M1PAJ4"/>
<dbReference type="eggNOG" id="COG0194">
    <property type="taxonomic scope" value="Bacteria"/>
</dbReference>
<evidence type="ECO:0000256" key="6">
    <source>
        <dbReference type="ARBA" id="ARBA00022777"/>
    </source>
</evidence>
<comment type="function">
    <text evidence="9">Essential for recycling GMP and indirectly, cGMP.</text>
</comment>
<comment type="catalytic activity">
    <reaction evidence="9">
        <text>GMP + ATP = GDP + ADP</text>
        <dbReference type="Rhea" id="RHEA:20780"/>
        <dbReference type="ChEBI" id="CHEBI:30616"/>
        <dbReference type="ChEBI" id="CHEBI:58115"/>
        <dbReference type="ChEBI" id="CHEBI:58189"/>
        <dbReference type="ChEBI" id="CHEBI:456216"/>
        <dbReference type="EC" id="2.7.4.8"/>
    </reaction>
</comment>
<evidence type="ECO:0000313" key="11">
    <source>
        <dbReference type="EMBL" id="AGF78672.1"/>
    </source>
</evidence>
<dbReference type="FunFam" id="3.30.63.10:FF:000002">
    <property type="entry name" value="Guanylate kinase 1"/>
    <property type="match status" value="1"/>
</dbReference>
<evidence type="ECO:0000256" key="4">
    <source>
        <dbReference type="ARBA" id="ARBA00022679"/>
    </source>
</evidence>
<reference evidence="12" key="1">
    <citation type="journal article" date="2013" name="Stand. Genomic Sci.">
        <title>Complete genome sequence of Desulfocapsa sulfexigens, a marine deltaproteobacterium specialized in disproportionating inorganic sulfur compounds.</title>
        <authorList>
            <person name="Finster K.W."/>
            <person name="Kjeldsen K.U."/>
            <person name="Kube M."/>
            <person name="Reinhardt R."/>
            <person name="Mussmann M."/>
            <person name="Amann R."/>
            <person name="Schreiber L."/>
        </authorList>
    </citation>
    <scope>NUCLEOTIDE SEQUENCE [LARGE SCALE GENOMIC DNA]</scope>
    <source>
        <strain evidence="12">DSM 10523 / SB164P1</strain>
    </source>
</reference>
<dbReference type="InterPro" id="IPR008144">
    <property type="entry name" value="Guanylate_kin-like_dom"/>
</dbReference>
<dbReference type="Gene3D" id="3.30.63.10">
    <property type="entry name" value="Guanylate Kinase phosphate binding domain"/>
    <property type="match status" value="1"/>
</dbReference>
<keyword evidence="6 9" id="KW-0418">Kinase</keyword>
<dbReference type="PROSITE" id="PS00856">
    <property type="entry name" value="GUANYLATE_KINASE_1"/>
    <property type="match status" value="1"/>
</dbReference>
<evidence type="ECO:0000259" key="10">
    <source>
        <dbReference type="PROSITE" id="PS50052"/>
    </source>
</evidence>
<feature type="domain" description="Guanylate kinase-like" evidence="10">
    <location>
        <begin position="5"/>
        <end position="184"/>
    </location>
</feature>
<dbReference type="HAMAP" id="MF_00328">
    <property type="entry name" value="Guanylate_kinase"/>
    <property type="match status" value="1"/>
</dbReference>
<dbReference type="GO" id="GO:0004385">
    <property type="term" value="F:GMP kinase activity"/>
    <property type="evidence" value="ECO:0007669"/>
    <property type="project" value="UniProtKB-UniRule"/>
</dbReference>
<evidence type="ECO:0000256" key="3">
    <source>
        <dbReference type="ARBA" id="ARBA00016296"/>
    </source>
</evidence>
<evidence type="ECO:0000256" key="9">
    <source>
        <dbReference type="HAMAP-Rule" id="MF_00328"/>
    </source>
</evidence>
<proteinExistence type="inferred from homology"/>
<dbReference type="Proteomes" id="UP000011721">
    <property type="component" value="Chromosome"/>
</dbReference>
<dbReference type="EMBL" id="CP003985">
    <property type="protein sequence ID" value="AGF78672.1"/>
    <property type="molecule type" value="Genomic_DNA"/>
</dbReference>
<keyword evidence="5 9" id="KW-0547">Nucleotide-binding</keyword>
<evidence type="ECO:0000256" key="8">
    <source>
        <dbReference type="ARBA" id="ARBA00030128"/>
    </source>
</evidence>
<keyword evidence="7 9" id="KW-0067">ATP-binding</keyword>
<dbReference type="Pfam" id="PF00625">
    <property type="entry name" value="Guanylate_kin"/>
    <property type="match status" value="1"/>
</dbReference>
<dbReference type="SUPFAM" id="SSF52540">
    <property type="entry name" value="P-loop containing nucleoside triphosphate hydrolases"/>
    <property type="match status" value="1"/>
</dbReference>
<dbReference type="OrthoDB" id="9808150at2"/>
<sequence length="206" mass="22499">MTKSGQLFILSAPSGAGKTTLLKKVMRDVERLAFSVSHTTRSPRPGETDGVDYHFVSVDEFEAMREQNLFLEWAEVHGNFYGTSRPAVAKQLEQGVDVILDIDVQGAAIITGDKSVHAVSVFVAPPSLAELERRLRGRGTDSEETIMVRLGNAAKEMSCADDYEYLVINDNLEVAATTLRAVLIAERSRGHRLPSGEPINLGALTK</sequence>
<keyword evidence="4 9" id="KW-0808">Transferase</keyword>
<feature type="binding site" evidence="9">
    <location>
        <begin position="12"/>
        <end position="19"/>
    </location>
    <ligand>
        <name>ATP</name>
        <dbReference type="ChEBI" id="CHEBI:30616"/>
    </ligand>
</feature>
<dbReference type="RefSeq" id="WP_015404362.1">
    <property type="nucleotide sequence ID" value="NC_020304.1"/>
</dbReference>
<evidence type="ECO:0000313" key="12">
    <source>
        <dbReference type="Proteomes" id="UP000011721"/>
    </source>
</evidence>
<dbReference type="CDD" id="cd00071">
    <property type="entry name" value="GMPK"/>
    <property type="match status" value="1"/>
</dbReference>
<comment type="subcellular location">
    <subcellularLocation>
        <location evidence="9">Cytoplasm</location>
    </subcellularLocation>
</comment>
<keyword evidence="9" id="KW-0963">Cytoplasm</keyword>
<evidence type="ECO:0000256" key="2">
    <source>
        <dbReference type="ARBA" id="ARBA00012961"/>
    </source>
</evidence>
<protein>
    <recommendedName>
        <fullName evidence="3 9">Guanylate kinase</fullName>
        <ecNumber evidence="2 9">2.7.4.8</ecNumber>
    </recommendedName>
    <alternativeName>
        <fullName evidence="8 9">GMP kinase</fullName>
    </alternativeName>
</protein>
<dbReference type="PROSITE" id="PS50052">
    <property type="entry name" value="GUANYLATE_KINASE_2"/>
    <property type="match status" value="1"/>
</dbReference>
<dbReference type="NCBIfam" id="TIGR03263">
    <property type="entry name" value="guanyl_kin"/>
    <property type="match status" value="1"/>
</dbReference>